<keyword evidence="3" id="KW-0472">Membrane</keyword>
<feature type="compositionally biased region" description="Polar residues" evidence="2">
    <location>
        <begin position="419"/>
        <end position="428"/>
    </location>
</feature>
<feature type="compositionally biased region" description="Basic and acidic residues" evidence="2">
    <location>
        <begin position="565"/>
        <end position="584"/>
    </location>
</feature>
<feature type="coiled-coil region" evidence="1">
    <location>
        <begin position="118"/>
        <end position="216"/>
    </location>
</feature>
<accession>A0A0K8S0G8</accession>
<name>A0A0K8S0G8_CROHD</name>
<dbReference type="InterPro" id="IPR042336">
    <property type="entry name" value="GOLIM4"/>
</dbReference>
<dbReference type="PANTHER" id="PTHR22909">
    <property type="entry name" value="GOLGI INTEGRAL MEMBRANE PROTEIN 4"/>
    <property type="match status" value="1"/>
</dbReference>
<dbReference type="PANTHER" id="PTHR22909:SF23">
    <property type="entry name" value="GOLGI INTEGRAL MEMBRANE PROTEIN 4-LIKE"/>
    <property type="match status" value="1"/>
</dbReference>
<feature type="compositionally biased region" description="Basic and acidic residues" evidence="2">
    <location>
        <begin position="496"/>
        <end position="509"/>
    </location>
</feature>
<evidence type="ECO:0000313" key="4">
    <source>
        <dbReference type="EMBL" id="JAG46713.1"/>
    </source>
</evidence>
<feature type="region of interest" description="Disordered" evidence="2">
    <location>
        <begin position="250"/>
        <end position="280"/>
    </location>
</feature>
<dbReference type="EMBL" id="GBKD01000905">
    <property type="protein sequence ID" value="JAG46713.1"/>
    <property type="molecule type" value="Transcribed_RNA"/>
</dbReference>
<organism evidence="4">
    <name type="scientific">Crotalus horridus</name>
    <name type="common">Timber rattlesnake</name>
    <dbReference type="NCBI Taxonomy" id="35024"/>
    <lineage>
        <taxon>Eukaryota</taxon>
        <taxon>Metazoa</taxon>
        <taxon>Chordata</taxon>
        <taxon>Craniata</taxon>
        <taxon>Vertebrata</taxon>
        <taxon>Euteleostomi</taxon>
        <taxon>Lepidosauria</taxon>
        <taxon>Squamata</taxon>
        <taxon>Bifurcata</taxon>
        <taxon>Unidentata</taxon>
        <taxon>Episquamata</taxon>
        <taxon>Toxicofera</taxon>
        <taxon>Serpentes</taxon>
        <taxon>Colubroidea</taxon>
        <taxon>Viperidae</taxon>
        <taxon>Crotalinae</taxon>
        <taxon>Crotalus</taxon>
    </lineage>
</organism>
<keyword evidence="3" id="KW-1133">Transmembrane helix</keyword>
<keyword evidence="1" id="KW-0175">Coiled coil</keyword>
<evidence type="ECO:0000256" key="1">
    <source>
        <dbReference type="SAM" id="Coils"/>
    </source>
</evidence>
<feature type="compositionally biased region" description="Polar residues" evidence="2">
    <location>
        <begin position="376"/>
        <end position="395"/>
    </location>
</feature>
<sequence length="584" mass="66060">MGTALCGRRQKGLLQTGFCLLALACLGSGVLLYSHLQQKVKAAEGSASKFRQQQEALSAQLQVVYEHRSRLERSLQKERSEHKKAKEDFLVYKLETQEALNKEKQDSMNRYGALSSQHKILKNQHEEVKKQFLDLQLQHNGLKLEHRKAVETHSQKYSQLQREKENEVVGLQDTIFKLREESKLLRKAHQDVHSQLLNAQVQMEEFRKLKETLQKMPSFKDAGTAKEQQMPQRYGRPRGSSLLQFARPKASKGDGIKAPLGPQDQAVVPGGNSFAIPPPGIKRQEENLVHENRISHNNGARPQGDKLFGQLAPPKEVNLPFAAQPPAQHKDAPMVRYTRMMNSVQNQDPEAGQNTRGQHPATLEESQVSEEKLSNKQKQQVQSWQERVSKGNLQMNDGRVFPYPQSYRLDATIPEQGRTDGSQAQTRTRGPRHTIWGTEKGGADDRDLHADAGLMKKENHLQKEAIIQKQMGPKDVADPAQDPNNQGEDEFEEAELERPGFEEKTDPAEQTRQTNRPANAVSKEKLPGADRPNKATDSLMDDYQEDQEQDPEDHGGEVGDPEDLEQLHQPKGHVGDVDRKEDYF</sequence>
<evidence type="ECO:0000256" key="2">
    <source>
        <dbReference type="SAM" id="MobiDB-lite"/>
    </source>
</evidence>
<feature type="compositionally biased region" description="Basic and acidic residues" evidence="2">
    <location>
        <begin position="441"/>
        <end position="463"/>
    </location>
</feature>
<dbReference type="GO" id="GO:0000139">
    <property type="term" value="C:Golgi membrane"/>
    <property type="evidence" value="ECO:0007669"/>
    <property type="project" value="InterPro"/>
</dbReference>
<dbReference type="AlphaFoldDB" id="A0A0K8S0G8"/>
<feature type="region of interest" description="Disordered" evidence="2">
    <location>
        <begin position="346"/>
        <end position="398"/>
    </location>
</feature>
<feature type="compositionally biased region" description="Basic and acidic residues" evidence="2">
    <location>
        <begin position="522"/>
        <end position="534"/>
    </location>
</feature>
<feature type="compositionally biased region" description="Acidic residues" evidence="2">
    <location>
        <begin position="539"/>
        <end position="551"/>
    </location>
</feature>
<feature type="compositionally biased region" description="Polar residues" evidence="2">
    <location>
        <begin position="346"/>
        <end position="357"/>
    </location>
</feature>
<feature type="region of interest" description="Disordered" evidence="2">
    <location>
        <begin position="412"/>
        <end position="584"/>
    </location>
</feature>
<proteinExistence type="predicted"/>
<keyword evidence="3" id="KW-0812">Transmembrane</keyword>
<protein>
    <submittedName>
        <fullName evidence="4">Golgi phosphoprotein 4</fullName>
    </submittedName>
</protein>
<evidence type="ECO:0000256" key="3">
    <source>
        <dbReference type="SAM" id="Phobius"/>
    </source>
</evidence>
<reference evidence="4" key="1">
    <citation type="journal article" date="2015" name="Toxicon">
        <title>The transcriptomic and proteomic basis for the evolution of a novel venom phenotype within the Timber Rattlesnake (Crotalus horridus).</title>
        <authorList>
            <person name="Rokyta D.R."/>
            <person name="Wray K.P."/>
            <person name="McGivern J.J."/>
            <person name="Margres M.J."/>
        </authorList>
    </citation>
    <scope>NUCLEOTIDE SEQUENCE</scope>
    <source>
        <strain evidence="4">Type B</strain>
        <tissue evidence="4">Venom gland</tissue>
    </source>
</reference>
<feature type="transmembrane region" description="Helical" evidence="3">
    <location>
        <begin position="12"/>
        <end position="33"/>
    </location>
</feature>